<keyword evidence="3" id="KW-1185">Reference proteome</keyword>
<reference evidence="3" key="1">
    <citation type="journal article" date="2019" name="Plant Biotechnol. J.">
        <title>Genome sequencing of the Australian wild diploid species Gossypium australe highlights disease resistance and delayed gland morphogenesis.</title>
        <authorList>
            <person name="Cai Y."/>
            <person name="Cai X."/>
            <person name="Wang Q."/>
            <person name="Wang P."/>
            <person name="Zhang Y."/>
            <person name="Cai C."/>
            <person name="Xu Y."/>
            <person name="Wang K."/>
            <person name="Zhou Z."/>
            <person name="Wang C."/>
            <person name="Geng S."/>
            <person name="Li B."/>
            <person name="Dong Q."/>
            <person name="Hou Y."/>
            <person name="Wang H."/>
            <person name="Ai P."/>
            <person name="Liu Z."/>
            <person name="Yi F."/>
            <person name="Sun M."/>
            <person name="An G."/>
            <person name="Cheng J."/>
            <person name="Zhang Y."/>
            <person name="Shi Q."/>
            <person name="Xie Y."/>
            <person name="Shi X."/>
            <person name="Chang Y."/>
            <person name="Huang F."/>
            <person name="Chen Y."/>
            <person name="Hong S."/>
            <person name="Mi L."/>
            <person name="Sun Q."/>
            <person name="Zhang L."/>
            <person name="Zhou B."/>
            <person name="Peng R."/>
            <person name="Zhang X."/>
            <person name="Liu F."/>
        </authorList>
    </citation>
    <scope>NUCLEOTIDE SEQUENCE [LARGE SCALE GENOMIC DNA]</scope>
    <source>
        <strain evidence="3">cv. PA1801</strain>
    </source>
</reference>
<proteinExistence type="predicted"/>
<keyword evidence="2" id="KW-0695">RNA-directed DNA polymerase</keyword>
<sequence length="80" mass="9395">MLRLERRHCGHFEELLQMACRFFGQRKRYSGGMAIYGLVWLTISARSKFGVEFTEKVKPRRGDSEGSKENGGLRRDIRRM</sequence>
<keyword evidence="2" id="KW-0808">Transferase</keyword>
<dbReference type="GO" id="GO:0003964">
    <property type="term" value="F:RNA-directed DNA polymerase activity"/>
    <property type="evidence" value="ECO:0007669"/>
    <property type="project" value="UniProtKB-KW"/>
</dbReference>
<dbReference type="EMBL" id="SMMG02000009">
    <property type="protein sequence ID" value="KAA3462865.1"/>
    <property type="molecule type" value="Genomic_DNA"/>
</dbReference>
<name>A0A5B6V154_9ROSI</name>
<comment type="caution">
    <text evidence="2">The sequence shown here is derived from an EMBL/GenBank/DDBJ whole genome shotgun (WGS) entry which is preliminary data.</text>
</comment>
<evidence type="ECO:0000256" key="1">
    <source>
        <dbReference type="SAM" id="MobiDB-lite"/>
    </source>
</evidence>
<feature type="region of interest" description="Disordered" evidence="1">
    <location>
        <begin position="58"/>
        <end position="80"/>
    </location>
</feature>
<evidence type="ECO:0000313" key="3">
    <source>
        <dbReference type="Proteomes" id="UP000325315"/>
    </source>
</evidence>
<organism evidence="2 3">
    <name type="scientific">Gossypium australe</name>
    <dbReference type="NCBI Taxonomy" id="47621"/>
    <lineage>
        <taxon>Eukaryota</taxon>
        <taxon>Viridiplantae</taxon>
        <taxon>Streptophyta</taxon>
        <taxon>Embryophyta</taxon>
        <taxon>Tracheophyta</taxon>
        <taxon>Spermatophyta</taxon>
        <taxon>Magnoliopsida</taxon>
        <taxon>eudicotyledons</taxon>
        <taxon>Gunneridae</taxon>
        <taxon>Pentapetalae</taxon>
        <taxon>rosids</taxon>
        <taxon>malvids</taxon>
        <taxon>Malvales</taxon>
        <taxon>Malvaceae</taxon>
        <taxon>Malvoideae</taxon>
        <taxon>Gossypium</taxon>
    </lineage>
</organism>
<evidence type="ECO:0000313" key="2">
    <source>
        <dbReference type="EMBL" id="KAA3462865.1"/>
    </source>
</evidence>
<gene>
    <name evidence="2" type="ORF">EPI10_029315</name>
</gene>
<dbReference type="Proteomes" id="UP000325315">
    <property type="component" value="Unassembled WGS sequence"/>
</dbReference>
<keyword evidence="2" id="KW-0548">Nucleotidyltransferase</keyword>
<dbReference type="OrthoDB" id="1749390at2759"/>
<dbReference type="AlphaFoldDB" id="A0A5B6V154"/>
<protein>
    <submittedName>
        <fullName evidence="2">Reverse transcriptase</fullName>
    </submittedName>
</protein>
<accession>A0A5B6V154</accession>